<dbReference type="EC" id="2.7.4.2" evidence="2"/>
<dbReference type="Gene3D" id="3.30.230.10">
    <property type="match status" value="1"/>
</dbReference>
<dbReference type="PANTHER" id="PTHR31814:SF2">
    <property type="entry name" value="PHOSPHOMEVALONATE KINASE"/>
    <property type="match status" value="1"/>
</dbReference>
<dbReference type="Proteomes" id="UP000571183">
    <property type="component" value="Unassembled WGS sequence"/>
</dbReference>
<evidence type="ECO:0000256" key="1">
    <source>
        <dbReference type="ARBA" id="ARBA00005017"/>
    </source>
</evidence>
<sequence length="401" mass="41097">MRVFAPGKLYLAGEYAVTEPGGGAIIVAVNRGITVTVAPLPAAAGSSTVTDAVYGAQPCPWQLCGDRVVIADHEYDYVAAALTVMHEARAATPGSHAAQDPARELAAAELPQDPQHCAIAISSNLQAANGEKYGLGSSGAVVAAVVRALTDFYQLGYSQEQQYRLALLASCTISTAGSGGDIAASIFGGWIRYHAPDRAALAAIHRKQGLQAALTSELWEFGGVTPLRPVPGVELVVGWTGAPVLTDEMLEKAARVRQTPLWPEFVARSNACVARFAAELEAAGVTGAGASAASATDVVAGEAGAADVAVVAELAAAVECAGGALRQLSAAGGFTIETVRLRALRETAAAAGAASKSSGAGGGDCGFALVTNAAQRERILAGWERAQIKHLDLEVYNHEQQ</sequence>
<dbReference type="AlphaFoldDB" id="A0A840DIX7"/>
<accession>A0A840DIX7</accession>
<dbReference type="PRINTS" id="PR00959">
    <property type="entry name" value="MEVGALKINASE"/>
</dbReference>
<dbReference type="SUPFAM" id="SSF54211">
    <property type="entry name" value="Ribosomal protein S5 domain 2-like"/>
    <property type="match status" value="1"/>
</dbReference>
<comment type="pathway">
    <text evidence="1">Isoprenoid biosynthesis; isopentenyl diphosphate biosynthesis via mevalonate pathway; isopentenyl diphosphate from (R)-mevalonate: step 2/3.</text>
</comment>
<dbReference type="NCBIfam" id="TIGR01220">
    <property type="entry name" value="Pmev_kin_Gr_pos"/>
    <property type="match status" value="1"/>
</dbReference>
<dbReference type="InterPro" id="IPR013750">
    <property type="entry name" value="GHMP_kinase_C_dom"/>
</dbReference>
<dbReference type="InterPro" id="IPR014721">
    <property type="entry name" value="Ribsml_uS5_D2-typ_fold_subgr"/>
</dbReference>
<dbReference type="PANTHER" id="PTHR31814">
    <property type="match status" value="1"/>
</dbReference>
<dbReference type="InterPro" id="IPR035102">
    <property type="entry name" value="Phosphomevalonate_kinase"/>
</dbReference>
<evidence type="ECO:0000259" key="8">
    <source>
        <dbReference type="Pfam" id="PF08544"/>
    </source>
</evidence>
<reference evidence="9" key="1">
    <citation type="submission" date="2020-08" db="EMBL/GenBank/DDBJ databases">
        <title>Sequencing the genomes of 1000 actinobacteria strains.</title>
        <authorList>
            <person name="Klenk H.-P."/>
        </authorList>
    </citation>
    <scope>NUCLEOTIDE SEQUENCE [LARGE SCALE GENOMIC DNA]</scope>
    <source>
        <strain evidence="9">DSM 27064</strain>
    </source>
</reference>
<comment type="caution">
    <text evidence="9">The sequence shown here is derived from an EMBL/GenBank/DDBJ whole genome shotgun (WGS) entry which is preliminary data.</text>
</comment>
<evidence type="ECO:0000313" key="10">
    <source>
        <dbReference type="Proteomes" id="UP000571183"/>
    </source>
</evidence>
<evidence type="ECO:0000256" key="6">
    <source>
        <dbReference type="ARBA" id="ARBA00022840"/>
    </source>
</evidence>
<evidence type="ECO:0000256" key="4">
    <source>
        <dbReference type="ARBA" id="ARBA00022741"/>
    </source>
</evidence>
<evidence type="ECO:0000256" key="5">
    <source>
        <dbReference type="ARBA" id="ARBA00022777"/>
    </source>
</evidence>
<dbReference type="Pfam" id="PF00288">
    <property type="entry name" value="GHMP_kinases_N"/>
    <property type="match status" value="1"/>
</dbReference>
<keyword evidence="5 9" id="KW-0418">Kinase</keyword>
<evidence type="ECO:0000256" key="3">
    <source>
        <dbReference type="ARBA" id="ARBA00022679"/>
    </source>
</evidence>
<dbReference type="InterPro" id="IPR020568">
    <property type="entry name" value="Ribosomal_Su5_D2-typ_SF"/>
</dbReference>
<dbReference type="InterPro" id="IPR005917">
    <property type="entry name" value="Pmev_kinase_bact"/>
</dbReference>
<keyword evidence="10" id="KW-1185">Reference proteome</keyword>
<dbReference type="UniPathway" id="UPA00057">
    <property type="reaction ID" value="UER00099"/>
</dbReference>
<dbReference type="InterPro" id="IPR006204">
    <property type="entry name" value="GHMP_kinase_N_dom"/>
</dbReference>
<dbReference type="GO" id="GO:0004631">
    <property type="term" value="F:phosphomevalonate kinase activity"/>
    <property type="evidence" value="ECO:0007669"/>
    <property type="project" value="UniProtKB-EC"/>
</dbReference>
<dbReference type="EMBL" id="JACIFD010000006">
    <property type="protein sequence ID" value="MBB4071432.1"/>
    <property type="molecule type" value="Genomic_DNA"/>
</dbReference>
<dbReference type="InterPro" id="IPR036554">
    <property type="entry name" value="GHMP_kinase_C_sf"/>
</dbReference>
<keyword evidence="3 9" id="KW-0808">Transferase</keyword>
<organism evidence="9 10">
    <name type="scientific">Canibacter oris</name>
    <dbReference type="NCBI Taxonomy" id="1365628"/>
    <lineage>
        <taxon>Bacteria</taxon>
        <taxon>Bacillati</taxon>
        <taxon>Actinomycetota</taxon>
        <taxon>Actinomycetes</taxon>
        <taxon>Micrococcales</taxon>
        <taxon>Microbacteriaceae</taxon>
        <taxon>Canibacter</taxon>
    </lineage>
</organism>
<dbReference type="Pfam" id="PF08544">
    <property type="entry name" value="GHMP_kinases_C"/>
    <property type="match status" value="1"/>
</dbReference>
<dbReference type="RefSeq" id="WP_183304511.1">
    <property type="nucleotide sequence ID" value="NZ_JACIFD010000006.1"/>
</dbReference>
<protein>
    <recommendedName>
        <fullName evidence="2">phosphomevalonate kinase</fullName>
        <ecNumber evidence="2">2.7.4.2</ecNumber>
    </recommendedName>
</protein>
<gene>
    <name evidence="9" type="ORF">F5897_000736</name>
</gene>
<proteinExistence type="predicted"/>
<dbReference type="SUPFAM" id="SSF55060">
    <property type="entry name" value="GHMP Kinase, C-terminal domain"/>
    <property type="match status" value="1"/>
</dbReference>
<evidence type="ECO:0000313" key="9">
    <source>
        <dbReference type="EMBL" id="MBB4071432.1"/>
    </source>
</evidence>
<dbReference type="GO" id="GO:0019287">
    <property type="term" value="P:isopentenyl diphosphate biosynthetic process, mevalonate pathway"/>
    <property type="evidence" value="ECO:0007669"/>
    <property type="project" value="UniProtKB-UniPathway"/>
</dbReference>
<feature type="domain" description="GHMP kinase N-terminal" evidence="7">
    <location>
        <begin position="111"/>
        <end position="189"/>
    </location>
</feature>
<evidence type="ECO:0000256" key="2">
    <source>
        <dbReference type="ARBA" id="ARBA00012958"/>
    </source>
</evidence>
<feature type="domain" description="GHMP kinase C-terminal" evidence="8">
    <location>
        <begin position="333"/>
        <end position="385"/>
    </location>
</feature>
<evidence type="ECO:0000259" key="7">
    <source>
        <dbReference type="Pfam" id="PF00288"/>
    </source>
</evidence>
<dbReference type="GO" id="GO:0005524">
    <property type="term" value="F:ATP binding"/>
    <property type="evidence" value="ECO:0007669"/>
    <property type="project" value="UniProtKB-KW"/>
</dbReference>
<keyword evidence="6" id="KW-0067">ATP-binding</keyword>
<keyword evidence="4" id="KW-0547">Nucleotide-binding</keyword>
<name>A0A840DIX7_9MICO</name>
<dbReference type="Gene3D" id="3.30.70.890">
    <property type="entry name" value="GHMP kinase, C-terminal domain"/>
    <property type="match status" value="1"/>
</dbReference>